<reference evidence="1" key="1">
    <citation type="submission" date="2021-06" db="EMBL/GenBank/DDBJ databases">
        <authorList>
            <person name="Kallberg Y."/>
            <person name="Tangrot J."/>
            <person name="Rosling A."/>
        </authorList>
    </citation>
    <scope>NUCLEOTIDE SEQUENCE</scope>
    <source>
        <strain evidence="1">28 12/20/2015</strain>
    </source>
</reference>
<gene>
    <name evidence="1" type="ORF">SPELUC_LOCUS1208</name>
</gene>
<name>A0ACA9K943_9GLOM</name>
<sequence>MKYLSLVAVLFLAATAVARPAPHNDKRVAAPEQEKKRNALLQKRGDDEYEETYYGDYETYYGDYDSSYGSYGEYDSSYGEYDSGYGDEY</sequence>
<keyword evidence="2" id="KW-1185">Reference proteome</keyword>
<accession>A0ACA9K943</accession>
<proteinExistence type="predicted"/>
<comment type="caution">
    <text evidence="1">The sequence shown here is derived from an EMBL/GenBank/DDBJ whole genome shotgun (WGS) entry which is preliminary data.</text>
</comment>
<evidence type="ECO:0000313" key="1">
    <source>
        <dbReference type="EMBL" id="CAG8459851.1"/>
    </source>
</evidence>
<dbReference type="Proteomes" id="UP000789366">
    <property type="component" value="Unassembled WGS sequence"/>
</dbReference>
<feature type="non-terminal residue" evidence="1">
    <location>
        <position position="89"/>
    </location>
</feature>
<dbReference type="EMBL" id="CAJVPW010000608">
    <property type="protein sequence ID" value="CAG8459851.1"/>
    <property type="molecule type" value="Genomic_DNA"/>
</dbReference>
<organism evidence="1 2">
    <name type="scientific">Cetraspora pellucida</name>
    <dbReference type="NCBI Taxonomy" id="1433469"/>
    <lineage>
        <taxon>Eukaryota</taxon>
        <taxon>Fungi</taxon>
        <taxon>Fungi incertae sedis</taxon>
        <taxon>Mucoromycota</taxon>
        <taxon>Glomeromycotina</taxon>
        <taxon>Glomeromycetes</taxon>
        <taxon>Diversisporales</taxon>
        <taxon>Gigasporaceae</taxon>
        <taxon>Cetraspora</taxon>
    </lineage>
</organism>
<protein>
    <submittedName>
        <fullName evidence="1">11606_t:CDS:1</fullName>
    </submittedName>
</protein>
<evidence type="ECO:0000313" key="2">
    <source>
        <dbReference type="Proteomes" id="UP000789366"/>
    </source>
</evidence>